<evidence type="ECO:0000313" key="3">
    <source>
        <dbReference type="Proteomes" id="UP000298180"/>
    </source>
</evidence>
<accession>A0A4Z0BNT4</accession>
<reference evidence="2 3" key="1">
    <citation type="submission" date="2019-03" db="EMBL/GenBank/DDBJ databases">
        <title>Ramlibacter henchirensis DSM 14656, whole genome shotgun sequence.</title>
        <authorList>
            <person name="Zhang X."/>
            <person name="Feng G."/>
            <person name="Zhu H."/>
        </authorList>
    </citation>
    <scope>NUCLEOTIDE SEQUENCE [LARGE SCALE GENOMIC DNA]</scope>
    <source>
        <strain evidence="2 3">DSM 14656</strain>
    </source>
</reference>
<comment type="caution">
    <text evidence="2">The sequence shown here is derived from an EMBL/GenBank/DDBJ whole genome shotgun (WGS) entry which is preliminary data.</text>
</comment>
<dbReference type="OrthoDB" id="5348353at2"/>
<keyword evidence="3" id="KW-1185">Reference proteome</keyword>
<feature type="region of interest" description="Disordered" evidence="1">
    <location>
        <begin position="1"/>
        <end position="25"/>
    </location>
</feature>
<dbReference type="RefSeq" id="WP_135264822.1">
    <property type="nucleotide sequence ID" value="NZ_SMLM01000003.1"/>
</dbReference>
<proteinExistence type="predicted"/>
<feature type="compositionally biased region" description="Pro residues" evidence="1">
    <location>
        <begin position="1"/>
        <end position="11"/>
    </location>
</feature>
<evidence type="ECO:0000256" key="1">
    <source>
        <dbReference type="SAM" id="MobiDB-lite"/>
    </source>
</evidence>
<protein>
    <submittedName>
        <fullName evidence="2">Hemin uptake protein HemP</fullName>
    </submittedName>
</protein>
<organism evidence="2 3">
    <name type="scientific">Ramlibacter henchirensis</name>
    <dbReference type="NCBI Taxonomy" id="204072"/>
    <lineage>
        <taxon>Bacteria</taxon>
        <taxon>Pseudomonadati</taxon>
        <taxon>Pseudomonadota</taxon>
        <taxon>Betaproteobacteria</taxon>
        <taxon>Burkholderiales</taxon>
        <taxon>Comamonadaceae</taxon>
        <taxon>Ramlibacter</taxon>
    </lineage>
</organism>
<dbReference type="EMBL" id="SMLM01000003">
    <property type="protein sequence ID" value="TFZ00481.1"/>
    <property type="molecule type" value="Genomic_DNA"/>
</dbReference>
<dbReference type="Proteomes" id="UP000298180">
    <property type="component" value="Unassembled WGS sequence"/>
</dbReference>
<dbReference type="InterPro" id="IPR019600">
    <property type="entry name" value="Hemin_uptake_protein_HemP"/>
</dbReference>
<dbReference type="Pfam" id="PF10636">
    <property type="entry name" value="hemP"/>
    <property type="match status" value="1"/>
</dbReference>
<evidence type="ECO:0000313" key="2">
    <source>
        <dbReference type="EMBL" id="TFZ00481.1"/>
    </source>
</evidence>
<dbReference type="Gene3D" id="2.10.70.10">
    <property type="entry name" value="Complement Module, domain 1"/>
    <property type="match status" value="1"/>
</dbReference>
<dbReference type="AlphaFoldDB" id="A0A4Z0BNT4"/>
<name>A0A4Z0BNT4_9BURK</name>
<sequence>MSPTRPTPRPQAQPETAPGTAQACLPARPPLVESSQLFQGHRAVEIHHNGELYRLQATRTGKLILTK</sequence>
<gene>
    <name evidence="2" type="primary">hemP</name>
    <name evidence="2" type="ORF">EZ313_18655</name>
</gene>